<dbReference type="PANTHER" id="PTHR43238:SF1">
    <property type="entry name" value="GDP-L-FUCOSE SYNTHASE"/>
    <property type="match status" value="1"/>
</dbReference>
<sequence length="346" mass="38886">MLQNLITKQDSFFVAGHLGMVGSAIVRALHKKGYGNINEGGKLYVQTKKELDLCCWDSVNSWFKKHRPNVVIIAAARVGGIYANYKYPFDFISENLRIEQNLIEAAWLNKAKRLLFLGSSCIYPKNSTVPIKEEELLSAPLEITNESYAIAKIAGIKLCQAIRLQNNFDAISLMPTNLYGPGDNYDSESSHVIASLVKKIILAKKFGHKYVKCWGTGKPLREFLHVDDLAEACIQALEKWNPDFNNAPRDINNKKLYYLNVGSGEEISIKDLAKKICLITNYNGDIIWDHDKPDGTYKKNLEISRIKSIGWTPKISLTNGLTQVIKNIDSSLNDLSDQGKSLKNFL</sequence>
<dbReference type="EC" id="1.1.1.271" evidence="5"/>
<keyword evidence="5" id="KW-0511">Multifunctional enzyme</keyword>
<feature type="binding site" evidence="5">
    <location>
        <begin position="175"/>
        <end position="178"/>
    </location>
    <ligand>
        <name>NADP(+)</name>
        <dbReference type="ChEBI" id="CHEBI:58349"/>
    </ligand>
</feature>
<comment type="pathway">
    <text evidence="5">Nucleotide-sugar biosynthesis; GDP-L-fucose biosynthesis via de novo pathway; GDP-L-fucose from GDP-alpha-D-mannose: step 2/2.</text>
</comment>
<feature type="binding site" evidence="5">
    <location>
        <position position="221"/>
    </location>
    <ligand>
        <name>substrate</name>
    </ligand>
</feature>
<keyword evidence="4 5" id="KW-0413">Isomerase</keyword>
<feature type="binding site" evidence="5">
    <location>
        <position position="152"/>
    </location>
    <ligand>
        <name>NADP(+)</name>
        <dbReference type="ChEBI" id="CHEBI:58349"/>
    </ligand>
</feature>
<dbReference type="PANTHER" id="PTHR43238">
    <property type="entry name" value="GDP-L-FUCOSE SYNTHASE"/>
    <property type="match status" value="1"/>
</dbReference>
<feature type="domain" description="NAD-dependent epimerase/dehydratase" evidence="6">
    <location>
        <begin position="13"/>
        <end position="239"/>
    </location>
</feature>
<comment type="catalytic activity">
    <reaction evidence="5">
        <text>GDP-beta-L-fucose + NADP(+) = GDP-4-dehydro-alpha-D-rhamnose + NADPH + H(+)</text>
        <dbReference type="Rhea" id="RHEA:18885"/>
        <dbReference type="ChEBI" id="CHEBI:15378"/>
        <dbReference type="ChEBI" id="CHEBI:57273"/>
        <dbReference type="ChEBI" id="CHEBI:57783"/>
        <dbReference type="ChEBI" id="CHEBI:57964"/>
        <dbReference type="ChEBI" id="CHEBI:58349"/>
        <dbReference type="EC" id="1.1.1.271"/>
    </reaction>
</comment>
<dbReference type="InterPro" id="IPR028614">
    <property type="entry name" value="GDP_fucose/colitose_synth"/>
</dbReference>
<feature type="binding site" evidence="5">
    <location>
        <position position="214"/>
    </location>
    <ligand>
        <name>substrate</name>
    </ligand>
</feature>
<feature type="site" description="Important for catalytic activity" evidence="5">
    <location>
        <position position="121"/>
    </location>
</feature>
<dbReference type="InterPro" id="IPR001509">
    <property type="entry name" value="Epimerase_deHydtase"/>
</dbReference>
<dbReference type="Gene3D" id="3.40.50.720">
    <property type="entry name" value="NAD(P)-binding Rossmann-like Domain"/>
    <property type="match status" value="1"/>
</dbReference>
<evidence type="ECO:0000256" key="4">
    <source>
        <dbReference type="ARBA" id="ARBA00023235"/>
    </source>
</evidence>
<dbReference type="Gene3D" id="3.90.25.10">
    <property type="entry name" value="UDP-galactose 4-epimerase, domain 1"/>
    <property type="match status" value="1"/>
</dbReference>
<comment type="function">
    <text evidence="5">Catalyzes the two-step NADP-dependent conversion of GDP-4-dehydro-6-deoxy-D-mannose to GDP-fucose, involving an epimerase and a reductase reaction.</text>
</comment>
<dbReference type="SUPFAM" id="SSF51735">
    <property type="entry name" value="NAD(P)-binding Rossmann-fold domains"/>
    <property type="match status" value="1"/>
</dbReference>
<evidence type="ECO:0000313" key="7">
    <source>
        <dbReference type="EMBL" id="MBO6971798.1"/>
    </source>
</evidence>
<evidence type="ECO:0000256" key="5">
    <source>
        <dbReference type="HAMAP-Rule" id="MF_00956"/>
    </source>
</evidence>
<organism evidence="7 8">
    <name type="scientific">Prochlorococcus marinus CUG1433</name>
    <dbReference type="NCBI Taxonomy" id="2774506"/>
    <lineage>
        <taxon>Bacteria</taxon>
        <taxon>Bacillati</taxon>
        <taxon>Cyanobacteriota</taxon>
        <taxon>Cyanophyceae</taxon>
        <taxon>Synechococcales</taxon>
        <taxon>Prochlorococcaceae</taxon>
        <taxon>Prochlorococcus</taxon>
    </lineage>
</organism>
<protein>
    <recommendedName>
        <fullName evidence="5">GDP-L-fucose synthase</fullName>
        <ecNumber evidence="5">1.1.1.271</ecNumber>
    </recommendedName>
    <alternativeName>
        <fullName evidence="5">GDP-4-keto-6-deoxy-D-mannose-3,5-epimerase-4-reductase</fullName>
    </alternativeName>
</protein>
<feature type="binding site" evidence="5">
    <location>
        <begin position="117"/>
        <end position="120"/>
    </location>
    <ligand>
        <name>NADP(+)</name>
        <dbReference type="ChEBI" id="CHEBI:58349"/>
    </ligand>
</feature>
<evidence type="ECO:0000256" key="2">
    <source>
        <dbReference type="ARBA" id="ARBA00022857"/>
    </source>
</evidence>
<evidence type="ECO:0000259" key="6">
    <source>
        <dbReference type="Pfam" id="PF01370"/>
    </source>
</evidence>
<evidence type="ECO:0000256" key="1">
    <source>
        <dbReference type="ARBA" id="ARBA00005959"/>
    </source>
</evidence>
<evidence type="ECO:0000313" key="8">
    <source>
        <dbReference type="Proteomes" id="UP000668060"/>
    </source>
</evidence>
<reference evidence="7" key="1">
    <citation type="journal article" date="2021" name="Front. Mar. Sci.">
        <title>Genomes of Diverse Isolates of Prochlorococcus High-Light-Adapted Clade II in the Western Pacific Ocean.</title>
        <authorList>
            <person name="Yan W."/>
            <person name="Feng X."/>
            <person name="Zhang W."/>
            <person name="Nawaz M.Z."/>
            <person name="Luo T."/>
            <person name="Zhang R."/>
            <person name="Jiao N."/>
        </authorList>
    </citation>
    <scope>NUCLEOTIDE SEQUENCE</scope>
    <source>
        <strain evidence="7">CUG1433</strain>
    </source>
</reference>
<dbReference type="GO" id="GO:0016853">
    <property type="term" value="F:isomerase activity"/>
    <property type="evidence" value="ECO:0007669"/>
    <property type="project" value="UniProtKB-KW"/>
</dbReference>
<dbReference type="Proteomes" id="UP000668060">
    <property type="component" value="Unassembled WGS sequence"/>
</dbReference>
<accession>A0A9D9BVY8</accession>
<feature type="binding site" evidence="5">
    <location>
        <position position="191"/>
    </location>
    <ligand>
        <name>NADP(+)</name>
        <dbReference type="ChEBI" id="CHEBI:58349"/>
    </ligand>
</feature>
<feature type="site" description="Important for catalytic activity" evidence="5">
    <location>
        <position position="119"/>
    </location>
</feature>
<dbReference type="GO" id="GO:0070401">
    <property type="term" value="F:NADP+ binding"/>
    <property type="evidence" value="ECO:0007669"/>
    <property type="project" value="UniProtKB-UniRule"/>
</dbReference>
<comment type="similarity">
    <text evidence="1 5">Belongs to the NAD(P)-dependent epimerase/dehydratase family. Fucose synthase subfamily.</text>
</comment>
<dbReference type="InterPro" id="IPR036291">
    <property type="entry name" value="NAD(P)-bd_dom_sf"/>
</dbReference>
<feature type="binding site" evidence="5">
    <location>
        <position position="294"/>
    </location>
    <ligand>
        <name>substrate</name>
    </ligand>
</feature>
<feature type="binding site" evidence="5">
    <location>
        <position position="199"/>
    </location>
    <ligand>
        <name>substrate</name>
    </ligand>
</feature>
<evidence type="ECO:0000256" key="3">
    <source>
        <dbReference type="ARBA" id="ARBA00023002"/>
    </source>
</evidence>
<name>A0A9D9BVY8_PROMR</name>
<keyword evidence="2 5" id="KW-0521">NADP</keyword>
<feature type="binding site" evidence="5">
    <location>
        <begin position="16"/>
        <end position="22"/>
    </location>
    <ligand>
        <name>NADP(+)</name>
        <dbReference type="ChEBI" id="CHEBI:58349"/>
    </ligand>
</feature>
<dbReference type="EMBL" id="JAEPLN010000001">
    <property type="protein sequence ID" value="MBO6971798.1"/>
    <property type="molecule type" value="Genomic_DNA"/>
</dbReference>
<comment type="caution">
    <text evidence="7">The sequence shown here is derived from an EMBL/GenBank/DDBJ whole genome shotgun (WGS) entry which is preliminary data.</text>
</comment>
<proteinExistence type="inferred from homology"/>
<dbReference type="AlphaFoldDB" id="A0A9D9BVY8"/>
<dbReference type="Pfam" id="PF01370">
    <property type="entry name" value="Epimerase"/>
    <property type="match status" value="1"/>
</dbReference>
<dbReference type="HAMAP" id="MF_00956">
    <property type="entry name" value="GDP_fucose_synth"/>
    <property type="match status" value="1"/>
</dbReference>
<feature type="active site" description="Proton donor/acceptor" evidence="5">
    <location>
        <position position="148"/>
    </location>
</feature>
<dbReference type="CDD" id="cd05239">
    <property type="entry name" value="GDP_FS_SDR_e"/>
    <property type="match status" value="1"/>
</dbReference>
<keyword evidence="3 5" id="KW-0560">Oxidoreductase</keyword>
<gene>
    <name evidence="5" type="primary">fcl</name>
    <name evidence="7" type="ORF">JJ842_07725</name>
</gene>
<dbReference type="GO" id="GO:0042351">
    <property type="term" value="P:'de novo' GDP-L-fucose biosynthetic process"/>
    <property type="evidence" value="ECO:0007669"/>
    <property type="project" value="UniProtKB-UniRule"/>
</dbReference>
<dbReference type="GO" id="GO:0050577">
    <property type="term" value="F:GDP-L-fucose synthase activity"/>
    <property type="evidence" value="ECO:0007669"/>
    <property type="project" value="UniProtKB-UniRule"/>
</dbReference>